<organism evidence="2 3">
    <name type="scientific">Micavibrio aeruginosavorus</name>
    <dbReference type="NCBI Taxonomy" id="349221"/>
    <lineage>
        <taxon>Bacteria</taxon>
        <taxon>Pseudomonadati</taxon>
        <taxon>Bdellovibrionota</taxon>
        <taxon>Bdellovibrionia</taxon>
        <taxon>Bdellovibrionales</taxon>
        <taxon>Pseudobdellovibrionaceae</taxon>
        <taxon>Micavibrio</taxon>
    </lineage>
</organism>
<dbReference type="InterPro" id="IPR023606">
    <property type="entry name" value="CoA-Trfase_III_dom_1_sf"/>
</dbReference>
<accession>A0A2W5N2Y0</accession>
<dbReference type="InterPro" id="IPR050483">
    <property type="entry name" value="CoA-transferase_III_domain"/>
</dbReference>
<dbReference type="Pfam" id="PF02515">
    <property type="entry name" value="CoA_transf_3"/>
    <property type="match status" value="1"/>
</dbReference>
<protein>
    <submittedName>
        <fullName evidence="2">CoA transferase</fullName>
    </submittedName>
</protein>
<dbReference type="InterPro" id="IPR044855">
    <property type="entry name" value="CoA-Trfase_III_dom3_sf"/>
</dbReference>
<reference evidence="2 3" key="1">
    <citation type="submission" date="2017-08" db="EMBL/GenBank/DDBJ databases">
        <title>Infants hospitalized years apart are colonized by the same room-sourced microbial strains.</title>
        <authorList>
            <person name="Brooks B."/>
            <person name="Olm M.R."/>
            <person name="Firek B.A."/>
            <person name="Baker R."/>
            <person name="Thomas B.C."/>
            <person name="Morowitz M.J."/>
            <person name="Banfield J.F."/>
        </authorList>
    </citation>
    <scope>NUCLEOTIDE SEQUENCE [LARGE SCALE GENOMIC DNA]</scope>
    <source>
        <strain evidence="2">S2_005_002_R2_29</strain>
    </source>
</reference>
<dbReference type="PANTHER" id="PTHR48207:SF3">
    <property type="entry name" value="SUCCINATE--HYDROXYMETHYLGLUTARATE COA-TRANSFERASE"/>
    <property type="match status" value="1"/>
</dbReference>
<dbReference type="Gene3D" id="3.30.1540.10">
    <property type="entry name" value="formyl-coa transferase, domain 3"/>
    <property type="match status" value="1"/>
</dbReference>
<gene>
    <name evidence="2" type="ORF">DI551_03130</name>
</gene>
<comment type="caution">
    <text evidence="2">The sequence shown here is derived from an EMBL/GenBank/DDBJ whole genome shotgun (WGS) entry which is preliminary data.</text>
</comment>
<evidence type="ECO:0000313" key="3">
    <source>
        <dbReference type="Proteomes" id="UP000249417"/>
    </source>
</evidence>
<evidence type="ECO:0000313" key="2">
    <source>
        <dbReference type="EMBL" id="PZQ47444.1"/>
    </source>
</evidence>
<dbReference type="GO" id="GO:0008410">
    <property type="term" value="F:CoA-transferase activity"/>
    <property type="evidence" value="ECO:0007669"/>
    <property type="project" value="TreeGrafter"/>
</dbReference>
<sequence>MSSPLEGLRILDLSRVLAGPVCTQILGDLGAEILKIEKPFDGDDTRNWGPPYLKDKDGNDTNESAYYLSANRNKKSITIDISKPEGQKLIHALAAQSDVLIHNFKVGGLDKYGLGFTAMHEKHPHLIYTAISGFGQNGPLASEPGYDLMAQAMGGLMGHTGEPDGEPMKSGVALVDIMTGLYAAIGTLAALNAREKTGLGQMVDVALLDVTLASMTNLAQYFLTSGKAPKRYGNAHSTIVPYQAFEAADGHMVIAVGNDHQFKKFAAALGRPEWGDDARFARNSVRVANRDIIVPLIQDVLLTKPVAVWVSLFQEIDVPSAPVNSINQVFDIPQIQERGMEIEMEHPQSDKPIKLVGSPFHLSETPVSYRLPPPVMGQHTDAALSSLLGLAPEDLARLRADNII</sequence>
<name>A0A2W5N2Y0_9BACT</name>
<dbReference type="InterPro" id="IPR003673">
    <property type="entry name" value="CoA-Trfase_fam_III"/>
</dbReference>
<dbReference type="Gene3D" id="3.40.50.10540">
    <property type="entry name" value="Crotonobetainyl-coa:carnitine coa-transferase, domain 1"/>
    <property type="match status" value="1"/>
</dbReference>
<dbReference type="SUPFAM" id="SSF89796">
    <property type="entry name" value="CoA-transferase family III (CaiB/BaiF)"/>
    <property type="match status" value="1"/>
</dbReference>
<dbReference type="AlphaFoldDB" id="A0A2W5N2Y0"/>
<dbReference type="PANTHER" id="PTHR48207">
    <property type="entry name" value="SUCCINATE--HYDROXYMETHYLGLUTARATE COA-TRANSFERASE"/>
    <property type="match status" value="1"/>
</dbReference>
<keyword evidence="1 2" id="KW-0808">Transferase</keyword>
<proteinExistence type="predicted"/>
<evidence type="ECO:0000256" key="1">
    <source>
        <dbReference type="ARBA" id="ARBA00022679"/>
    </source>
</evidence>
<dbReference type="Proteomes" id="UP000249417">
    <property type="component" value="Unassembled WGS sequence"/>
</dbReference>
<dbReference type="EMBL" id="QFQB01000012">
    <property type="protein sequence ID" value="PZQ47444.1"/>
    <property type="molecule type" value="Genomic_DNA"/>
</dbReference>